<reference evidence="2 3" key="1">
    <citation type="submission" date="2021-03" db="EMBL/GenBank/DDBJ databases">
        <title>Genomic Encyclopedia of Type Strains, Phase IV (KMG-IV): sequencing the most valuable type-strain genomes for metagenomic binning, comparative biology and taxonomic classification.</title>
        <authorList>
            <person name="Goeker M."/>
        </authorList>
    </citation>
    <scope>NUCLEOTIDE SEQUENCE [LARGE SCALE GENOMIC DNA]</scope>
    <source>
        <strain evidence="2 3">DSM 28783</strain>
    </source>
</reference>
<feature type="domain" description="Flavodoxin-like" evidence="1">
    <location>
        <begin position="4"/>
        <end position="157"/>
    </location>
</feature>
<dbReference type="InterPro" id="IPR008254">
    <property type="entry name" value="Flavodoxin/NO_synth"/>
</dbReference>
<proteinExistence type="predicted"/>
<dbReference type="Pfam" id="PF12682">
    <property type="entry name" value="Flavodoxin_4"/>
    <property type="match status" value="1"/>
</dbReference>
<gene>
    <name evidence="2" type="ORF">J2Z42_000736</name>
</gene>
<dbReference type="RefSeq" id="WP_209700991.1">
    <property type="nucleotide sequence ID" value="NZ_JAGGLM010000002.1"/>
</dbReference>
<dbReference type="PANTHER" id="PTHR39201">
    <property type="entry name" value="EXPORTED PROTEIN-RELATED"/>
    <property type="match status" value="1"/>
</dbReference>
<dbReference type="Proteomes" id="UP001519307">
    <property type="component" value="Unassembled WGS sequence"/>
</dbReference>
<accession>A0ABS4KPV8</accession>
<dbReference type="PANTHER" id="PTHR39201:SF1">
    <property type="entry name" value="FLAVODOXIN-LIKE DOMAIN-CONTAINING PROTEIN"/>
    <property type="match status" value="1"/>
</dbReference>
<sequence length="157" mass="17629">MGKTLIVYYSYTNNTKKIAEQIQKATGADIYKIETVKPYIGDYNSVVDQGKQEVDCGFKPEIKPLSVSLEDYDTIIIGTPVWWYTYAPAVATFLSEYDLSGKTIIPFATNGGWIGHTLKDIEKACKNAVITNAIDIKFDTDKMVMPESKLEKWIANL</sequence>
<dbReference type="SUPFAM" id="SSF52218">
    <property type="entry name" value="Flavoproteins"/>
    <property type="match status" value="1"/>
</dbReference>
<evidence type="ECO:0000259" key="1">
    <source>
        <dbReference type="PROSITE" id="PS50902"/>
    </source>
</evidence>
<evidence type="ECO:0000313" key="2">
    <source>
        <dbReference type="EMBL" id="MBP2032071.1"/>
    </source>
</evidence>
<organism evidence="2 3">
    <name type="scientific">Clostridium algifaecis</name>
    <dbReference type="NCBI Taxonomy" id="1472040"/>
    <lineage>
        <taxon>Bacteria</taxon>
        <taxon>Bacillati</taxon>
        <taxon>Bacillota</taxon>
        <taxon>Clostridia</taxon>
        <taxon>Eubacteriales</taxon>
        <taxon>Clostridiaceae</taxon>
        <taxon>Clostridium</taxon>
    </lineage>
</organism>
<dbReference type="PROSITE" id="PS50902">
    <property type="entry name" value="FLAVODOXIN_LIKE"/>
    <property type="match status" value="1"/>
</dbReference>
<comment type="caution">
    <text evidence="2">The sequence shown here is derived from an EMBL/GenBank/DDBJ whole genome shotgun (WGS) entry which is preliminary data.</text>
</comment>
<protein>
    <submittedName>
        <fullName evidence="2">Flavodoxin</fullName>
    </submittedName>
</protein>
<dbReference type="InterPro" id="IPR029039">
    <property type="entry name" value="Flavoprotein-like_sf"/>
</dbReference>
<keyword evidence="3" id="KW-1185">Reference proteome</keyword>
<dbReference type="EMBL" id="JAGGLM010000002">
    <property type="protein sequence ID" value="MBP2032071.1"/>
    <property type="molecule type" value="Genomic_DNA"/>
</dbReference>
<name>A0ABS4KPV8_9CLOT</name>
<evidence type="ECO:0000313" key="3">
    <source>
        <dbReference type="Proteomes" id="UP001519307"/>
    </source>
</evidence>
<dbReference type="Gene3D" id="3.40.50.360">
    <property type="match status" value="1"/>
</dbReference>